<accession>A0A1U7LPR2</accession>
<feature type="region of interest" description="Disordered" evidence="2">
    <location>
        <begin position="231"/>
        <end position="250"/>
    </location>
</feature>
<comment type="similarity">
    <text evidence="1">Belongs to the SIP5 family.</text>
</comment>
<feature type="region of interest" description="Disordered" evidence="2">
    <location>
        <begin position="271"/>
        <end position="352"/>
    </location>
</feature>
<name>A0A1U7LPR2_NEOID</name>
<dbReference type="AlphaFoldDB" id="A0A1U7LPR2"/>
<reference evidence="3 4" key="1">
    <citation type="submission" date="2016-04" db="EMBL/GenBank/DDBJ databases">
        <title>Evolutionary innovation and constraint leading to complex multicellularity in the Ascomycota.</title>
        <authorList>
            <person name="Cisse O."/>
            <person name="Nguyen A."/>
            <person name="Hewitt D.A."/>
            <person name="Jedd G."/>
            <person name="Stajich J.E."/>
        </authorList>
    </citation>
    <scope>NUCLEOTIDE SEQUENCE [LARGE SCALE GENOMIC DNA]</scope>
    <source>
        <strain evidence="3 4">DAH-3</strain>
    </source>
</reference>
<dbReference type="EMBL" id="LXFE01000695">
    <property type="protein sequence ID" value="OLL24660.1"/>
    <property type="molecule type" value="Genomic_DNA"/>
</dbReference>
<feature type="region of interest" description="Disordered" evidence="2">
    <location>
        <begin position="1"/>
        <end position="26"/>
    </location>
</feature>
<feature type="compositionally biased region" description="Polar residues" evidence="2">
    <location>
        <begin position="333"/>
        <end position="345"/>
    </location>
</feature>
<feature type="compositionally biased region" description="Polar residues" evidence="2">
    <location>
        <begin position="1"/>
        <end position="15"/>
    </location>
</feature>
<feature type="compositionally biased region" description="Basic and acidic residues" evidence="2">
    <location>
        <begin position="271"/>
        <end position="291"/>
    </location>
</feature>
<dbReference type="Proteomes" id="UP000186594">
    <property type="component" value="Unassembled WGS sequence"/>
</dbReference>
<dbReference type="CDD" id="cd24139">
    <property type="entry name" value="SIP5-like"/>
    <property type="match status" value="1"/>
</dbReference>
<gene>
    <name evidence="3" type="ORF">NEOLI_001324</name>
</gene>
<dbReference type="STRING" id="1198029.A0A1U7LPR2"/>
<evidence type="ECO:0000313" key="3">
    <source>
        <dbReference type="EMBL" id="OLL24660.1"/>
    </source>
</evidence>
<keyword evidence="4" id="KW-1185">Reference proteome</keyword>
<protein>
    <submittedName>
        <fullName evidence="3">Protein SIP5</fullName>
    </submittedName>
</protein>
<dbReference type="PANTHER" id="PTHR31315">
    <property type="entry name" value="PROTEIN SIP5"/>
    <property type="match status" value="1"/>
</dbReference>
<proteinExistence type="inferred from homology"/>
<feature type="compositionally biased region" description="Low complexity" evidence="2">
    <location>
        <begin position="85"/>
        <end position="102"/>
    </location>
</feature>
<organism evidence="3 4">
    <name type="scientific">Neolecta irregularis (strain DAH-3)</name>
    <dbReference type="NCBI Taxonomy" id="1198029"/>
    <lineage>
        <taxon>Eukaryota</taxon>
        <taxon>Fungi</taxon>
        <taxon>Dikarya</taxon>
        <taxon>Ascomycota</taxon>
        <taxon>Taphrinomycotina</taxon>
        <taxon>Neolectales</taxon>
        <taxon>Neolectaceae</taxon>
        <taxon>Neolecta</taxon>
    </lineage>
</organism>
<evidence type="ECO:0000256" key="2">
    <source>
        <dbReference type="SAM" id="MobiDB-lite"/>
    </source>
</evidence>
<feature type="region of interest" description="Disordered" evidence="2">
    <location>
        <begin position="80"/>
        <end position="102"/>
    </location>
</feature>
<dbReference type="InterPro" id="IPR039301">
    <property type="entry name" value="Sip5/DA2"/>
</dbReference>
<feature type="compositionally biased region" description="Polar residues" evidence="2">
    <location>
        <begin position="292"/>
        <end position="308"/>
    </location>
</feature>
<dbReference type="GO" id="GO:0005737">
    <property type="term" value="C:cytoplasm"/>
    <property type="evidence" value="ECO:0007669"/>
    <property type="project" value="TreeGrafter"/>
</dbReference>
<comment type="caution">
    <text evidence="3">The sequence shown here is derived from an EMBL/GenBank/DDBJ whole genome shotgun (WGS) entry which is preliminary data.</text>
</comment>
<evidence type="ECO:0000313" key="4">
    <source>
        <dbReference type="Proteomes" id="UP000186594"/>
    </source>
</evidence>
<dbReference type="OrthoDB" id="21471at2759"/>
<dbReference type="PANTHER" id="PTHR31315:SF1">
    <property type="entry name" value="PROTEIN SIP5"/>
    <property type="match status" value="1"/>
</dbReference>
<evidence type="ECO:0000256" key="1">
    <source>
        <dbReference type="ARBA" id="ARBA00010402"/>
    </source>
</evidence>
<feature type="compositionally biased region" description="Polar residues" evidence="2">
    <location>
        <begin position="231"/>
        <end position="248"/>
    </location>
</feature>
<sequence length="352" mass="39950">MGVNSSRSAILSPTRESAEHIDGGYTTPQGVYNGPIDYCLQIVRQLQLDRKFAPFYRGLSDFDSSWSDAKLRSLLDERGKTSSVTSARHPSSSTRSRASTASLPFPPQDSLVDMYRGCEECPICFLFYPMMNVARCCSQPICSECFVQIKRAPPHRRNQETFDVFNEAPSCPYCTESDFGVVYPPPVEKTRYDKADERVIICDHIRPDYRRAWKTAKKSLQLQAANQAIIDQNNRSRMQSSLVRPTNSSRRRDDIDDILLQEALKLSLEEEDRRLERERKKKEEEERKLLETQESPFVRSTSASSLTRHVNGPQTPPTVNSDDGISTDILLHPTSQSPSECQTLASKHYEAA</sequence>